<evidence type="ECO:0000256" key="1">
    <source>
        <dbReference type="RuleBase" id="RU365099"/>
    </source>
</evidence>
<keyword evidence="4" id="KW-1185">Reference proteome</keyword>
<dbReference type="PANTHER" id="PTHR28055:SF1">
    <property type="entry name" value="ALTERED INHERITANCE OF MITOCHONDRIA PROTEIN 41, MITOCHONDRIAL"/>
    <property type="match status" value="1"/>
</dbReference>
<accession>A0AA40F4F1</accession>
<dbReference type="InterPro" id="IPR019004">
    <property type="entry name" value="YqeY/Aim41"/>
</dbReference>
<dbReference type="Gene3D" id="1.10.1510.10">
    <property type="entry name" value="Uncharacterised protein YqeY/AIM41 PF09424, N-terminal domain"/>
    <property type="match status" value="1"/>
</dbReference>
<dbReference type="SUPFAM" id="SSF89095">
    <property type="entry name" value="GatB/YqeY motif"/>
    <property type="match status" value="1"/>
</dbReference>
<name>A0AA40F4F1_9PEZI</name>
<reference evidence="3" key="1">
    <citation type="submission" date="2023-06" db="EMBL/GenBank/DDBJ databases">
        <title>Genome-scale phylogeny and comparative genomics of the fungal order Sordariales.</title>
        <authorList>
            <consortium name="Lawrence Berkeley National Laboratory"/>
            <person name="Hensen N."/>
            <person name="Bonometti L."/>
            <person name="Westerberg I."/>
            <person name="Brannstrom I.O."/>
            <person name="Guillou S."/>
            <person name="Cros-Aarteil S."/>
            <person name="Calhoun S."/>
            <person name="Haridas S."/>
            <person name="Kuo A."/>
            <person name="Mondo S."/>
            <person name="Pangilinan J."/>
            <person name="Riley R."/>
            <person name="LaButti K."/>
            <person name="Andreopoulos B."/>
            <person name="Lipzen A."/>
            <person name="Chen C."/>
            <person name="Yanf M."/>
            <person name="Daum C."/>
            <person name="Ng V."/>
            <person name="Clum A."/>
            <person name="Steindorff A."/>
            <person name="Ohm R."/>
            <person name="Martin F."/>
            <person name="Silar P."/>
            <person name="Natvig D."/>
            <person name="Lalanne C."/>
            <person name="Gautier V."/>
            <person name="Ament-velasquez S.L."/>
            <person name="Kruys A."/>
            <person name="Hutchinson M.I."/>
            <person name="Powell A.J."/>
            <person name="Barry K."/>
            <person name="Miller A.N."/>
            <person name="Grigoriev I.V."/>
            <person name="Debuchy R."/>
            <person name="Gladieux P."/>
            <person name="Thoren M.H."/>
            <person name="Johannesson H."/>
        </authorList>
    </citation>
    <scope>NUCLEOTIDE SEQUENCE</scope>
    <source>
        <strain evidence="3">SMH3187-1</strain>
    </source>
</reference>
<feature type="compositionally biased region" description="Polar residues" evidence="2">
    <location>
        <begin position="75"/>
        <end position="85"/>
    </location>
</feature>
<dbReference type="InterPro" id="IPR003789">
    <property type="entry name" value="Asn/Gln_tRNA_amidoTrase-B-like"/>
</dbReference>
<evidence type="ECO:0000256" key="2">
    <source>
        <dbReference type="SAM" id="MobiDB-lite"/>
    </source>
</evidence>
<protein>
    <recommendedName>
        <fullName evidence="1">Altered inheritance of mitochondria protein 41</fullName>
    </recommendedName>
</protein>
<dbReference type="PANTHER" id="PTHR28055">
    <property type="entry name" value="ALTERED INHERITANCE OF MITOCHONDRIA PROTEIN 41, MITOCHONDRIAL"/>
    <property type="match status" value="1"/>
</dbReference>
<dbReference type="Pfam" id="PF09424">
    <property type="entry name" value="YqeY"/>
    <property type="match status" value="1"/>
</dbReference>
<sequence>MYDWESSSGIKKVAPELPRFLAGIGTALRSNGSHTTSTTVTCHRQMATKASMRLLITYRPLARSMAQSPRWGGSTRHTFSTESSPSVPPLLAKLKGDLKMAMKAKDAPRLAVLRSVLAATLNASKTGSPIVTDAQLVALLLKTSRTGKESTAEFREAGRQDLVDKEEAQIRVIEEYVAGSGIESIDDAKLRELVQQVMSELLAGGEKPRSTGPVMKKLLAPDGPLAGKTFDKAALSTIAKELLDSA</sequence>
<gene>
    <name evidence="1" type="primary">AIM41</name>
    <name evidence="3" type="ORF">B0T18DRAFT_387221</name>
</gene>
<comment type="similarity">
    <text evidence="1">Belongs to the AIM41 family.</text>
</comment>
<organism evidence="3 4">
    <name type="scientific">Schizothecium vesticola</name>
    <dbReference type="NCBI Taxonomy" id="314040"/>
    <lineage>
        <taxon>Eukaryota</taxon>
        <taxon>Fungi</taxon>
        <taxon>Dikarya</taxon>
        <taxon>Ascomycota</taxon>
        <taxon>Pezizomycotina</taxon>
        <taxon>Sordariomycetes</taxon>
        <taxon>Sordariomycetidae</taxon>
        <taxon>Sordariales</taxon>
        <taxon>Schizotheciaceae</taxon>
        <taxon>Schizothecium</taxon>
    </lineage>
</organism>
<feature type="region of interest" description="Disordered" evidence="2">
    <location>
        <begin position="67"/>
        <end position="86"/>
    </location>
</feature>
<dbReference type="InterPro" id="IPR042184">
    <property type="entry name" value="YqeY/Aim41_N"/>
</dbReference>
<dbReference type="Proteomes" id="UP001172155">
    <property type="component" value="Unassembled WGS sequence"/>
</dbReference>
<dbReference type="GO" id="GO:0005739">
    <property type="term" value="C:mitochondrion"/>
    <property type="evidence" value="ECO:0007669"/>
    <property type="project" value="UniProtKB-SubCell"/>
</dbReference>
<dbReference type="GO" id="GO:0016884">
    <property type="term" value="F:carbon-nitrogen ligase activity, with glutamine as amido-N-donor"/>
    <property type="evidence" value="ECO:0007669"/>
    <property type="project" value="UniProtKB-UniRule"/>
</dbReference>
<dbReference type="EMBL" id="JAUKUD010000002">
    <property type="protein sequence ID" value="KAK0751039.1"/>
    <property type="molecule type" value="Genomic_DNA"/>
</dbReference>
<proteinExistence type="inferred from homology"/>
<keyword evidence="1" id="KW-0496">Mitochondrion</keyword>
<evidence type="ECO:0000313" key="3">
    <source>
        <dbReference type="EMBL" id="KAK0751039.1"/>
    </source>
</evidence>
<dbReference type="AlphaFoldDB" id="A0AA40F4F1"/>
<comment type="caution">
    <text evidence="3">The sequence shown here is derived from an EMBL/GenBank/DDBJ whole genome shotgun (WGS) entry which is preliminary data.</text>
</comment>
<evidence type="ECO:0000313" key="4">
    <source>
        <dbReference type="Proteomes" id="UP001172155"/>
    </source>
</evidence>
<comment type="subcellular location">
    <subcellularLocation>
        <location evidence="1">Mitochondrion</location>
    </subcellularLocation>
</comment>